<dbReference type="Pfam" id="PF06527">
    <property type="entry name" value="TniQ"/>
    <property type="match status" value="1"/>
</dbReference>
<accession>A0ABT2PSL0</accession>
<protein>
    <submittedName>
        <fullName evidence="2">TniQ family protein</fullName>
    </submittedName>
</protein>
<keyword evidence="3" id="KW-1185">Reference proteome</keyword>
<organism evidence="2 3">
    <name type="scientific">Acidovorax bellezanensis</name>
    <dbReference type="NCBI Taxonomy" id="2976702"/>
    <lineage>
        <taxon>Bacteria</taxon>
        <taxon>Pseudomonadati</taxon>
        <taxon>Pseudomonadota</taxon>
        <taxon>Betaproteobacteria</taxon>
        <taxon>Burkholderiales</taxon>
        <taxon>Comamonadaceae</taxon>
        <taxon>Acidovorax</taxon>
    </lineage>
</organism>
<feature type="domain" description="TniQ" evidence="1">
    <location>
        <begin position="6"/>
        <end position="145"/>
    </location>
</feature>
<proteinExistence type="predicted"/>
<dbReference type="EMBL" id="JAODYH010000017">
    <property type="protein sequence ID" value="MCT9813213.1"/>
    <property type="molecule type" value="Genomic_DNA"/>
</dbReference>
<gene>
    <name evidence="2" type="ORF">N0K08_21495</name>
</gene>
<dbReference type="InterPro" id="IPR009492">
    <property type="entry name" value="TniQ"/>
</dbReference>
<evidence type="ECO:0000259" key="1">
    <source>
        <dbReference type="Pfam" id="PF06527"/>
    </source>
</evidence>
<reference evidence="2 3" key="1">
    <citation type="submission" date="2022-09" db="EMBL/GenBank/DDBJ databases">
        <title>Draft genome of isolate Be4.</title>
        <authorList>
            <person name="Sanchez-Castro I."/>
            <person name="Martinez-Rodriguez P."/>
            <person name="Descostes M."/>
            <person name="Merroun M."/>
        </authorList>
    </citation>
    <scope>NUCLEOTIDE SEQUENCE [LARGE SCALE GENOMIC DNA]</scope>
    <source>
        <strain evidence="2 3">Be4</strain>
    </source>
</reference>
<dbReference type="RefSeq" id="WP_261502464.1">
    <property type="nucleotide sequence ID" value="NZ_JAODYH010000017.1"/>
</dbReference>
<sequence>MNMLVAPAPLPEEIDRGYLGRVMRINGYRNLQNLSDAITELQQLPASPYGRSWHALLSGISGLSSEQFTLRHTTLPLRRGITSYFPDAPHGGESRPLITAKNTVLRTYVAAFLCEQCVRADIAFHGVSYWRRDHQTLGQFWCSKHFSPLSCTTEPDAMLCSPAQYLSKASLLSIGVVQDAQANGFVQRYLELVAAMYERTAPLSVARIAPVLRDRAKFRGFQANVGPVRAALVSDHIREACPVRWLEGVFPGLIQKPPGVFLPQIDGALYMRQSSSSTTAYLLVLAALFDTADEAVNLLQAAHSGVHVPKVLKERTVLKRYTRYALPADNELIDSYVSARGSVVRTAQAFTLPKHIIQKRLLDLGFPNLDGDLDQPGTPIAGLQSFYVHKRAYAESLTTSGMTARRFDALLRKCGPNLFKAFVKMAATEKRCSRKDLAHSLLCMQADHQFMPQESAVLEHELFES</sequence>
<evidence type="ECO:0000313" key="2">
    <source>
        <dbReference type="EMBL" id="MCT9813213.1"/>
    </source>
</evidence>
<dbReference type="Proteomes" id="UP001525968">
    <property type="component" value="Unassembled WGS sequence"/>
</dbReference>
<comment type="caution">
    <text evidence="2">The sequence shown here is derived from an EMBL/GenBank/DDBJ whole genome shotgun (WGS) entry which is preliminary data.</text>
</comment>
<evidence type="ECO:0000313" key="3">
    <source>
        <dbReference type="Proteomes" id="UP001525968"/>
    </source>
</evidence>
<name>A0ABT2PSL0_9BURK</name>